<dbReference type="RefSeq" id="WP_164029364.1">
    <property type="nucleotide sequence ID" value="NZ_JAABOQ010000001.1"/>
</dbReference>
<dbReference type="GO" id="GO:0003700">
    <property type="term" value="F:DNA-binding transcription factor activity"/>
    <property type="evidence" value="ECO:0007669"/>
    <property type="project" value="InterPro"/>
</dbReference>
<protein>
    <submittedName>
        <fullName evidence="5">Helix-turn-helix domain-containing protein</fullName>
    </submittedName>
</protein>
<gene>
    <name evidence="5" type="ORF">GWK10_02765</name>
</gene>
<keyword evidence="3" id="KW-0804">Transcription</keyword>
<organism evidence="5 6">
    <name type="scientific">Spongiivirga citrea</name>
    <dbReference type="NCBI Taxonomy" id="1481457"/>
    <lineage>
        <taxon>Bacteria</taxon>
        <taxon>Pseudomonadati</taxon>
        <taxon>Bacteroidota</taxon>
        <taxon>Flavobacteriia</taxon>
        <taxon>Flavobacteriales</taxon>
        <taxon>Flavobacteriaceae</taxon>
        <taxon>Spongiivirga</taxon>
    </lineage>
</organism>
<dbReference type="SUPFAM" id="SSF46689">
    <property type="entry name" value="Homeodomain-like"/>
    <property type="match status" value="2"/>
</dbReference>
<proteinExistence type="predicted"/>
<dbReference type="PANTHER" id="PTHR43280">
    <property type="entry name" value="ARAC-FAMILY TRANSCRIPTIONAL REGULATOR"/>
    <property type="match status" value="1"/>
</dbReference>
<name>A0A6M0CFA7_9FLAO</name>
<accession>A0A6M0CFA7</accession>
<dbReference type="InterPro" id="IPR011051">
    <property type="entry name" value="RmlC_Cupin_sf"/>
</dbReference>
<dbReference type="Proteomes" id="UP000474296">
    <property type="component" value="Unassembled WGS sequence"/>
</dbReference>
<keyword evidence="6" id="KW-1185">Reference proteome</keyword>
<dbReference type="GO" id="GO:0043565">
    <property type="term" value="F:sequence-specific DNA binding"/>
    <property type="evidence" value="ECO:0007669"/>
    <property type="project" value="InterPro"/>
</dbReference>
<evidence type="ECO:0000259" key="4">
    <source>
        <dbReference type="PROSITE" id="PS01124"/>
    </source>
</evidence>
<keyword evidence="2" id="KW-0238">DNA-binding</keyword>
<keyword evidence="1" id="KW-0805">Transcription regulation</keyword>
<evidence type="ECO:0000256" key="1">
    <source>
        <dbReference type="ARBA" id="ARBA00023015"/>
    </source>
</evidence>
<comment type="caution">
    <text evidence="5">The sequence shown here is derived from an EMBL/GenBank/DDBJ whole genome shotgun (WGS) entry which is preliminary data.</text>
</comment>
<evidence type="ECO:0000256" key="3">
    <source>
        <dbReference type="ARBA" id="ARBA00023163"/>
    </source>
</evidence>
<evidence type="ECO:0000313" key="6">
    <source>
        <dbReference type="Proteomes" id="UP000474296"/>
    </source>
</evidence>
<sequence length="292" mass="33653">MIGFGKVHREITQLKKEDSFLVFDRRKDHFDFPLHFHPEYEMLLISNASGVHQFIGDSVEELGSLSLVLIGPNLPHGWTNANFAGGEIHEIMVQFHDTLLNEDLLSKTIMKPIKDMLARCVYGISFSEKTALELKPRLHKVAKLDGMDYFLEMMSVLHDMAISRNQRLISSSVGYRESFENSDKIKLVYDFVQANYSKKITLTEVSELVNMSNVSFNRFIKKRTGKTFVDYVNEVRIGYAARLLLEKDLSISEIAFLCGFNNIANFNRIFKRNKGRTPTQYRQELSGIRRVL</sequence>
<dbReference type="InterPro" id="IPR009057">
    <property type="entry name" value="Homeodomain-like_sf"/>
</dbReference>
<dbReference type="Gene3D" id="1.10.10.60">
    <property type="entry name" value="Homeodomain-like"/>
    <property type="match status" value="2"/>
</dbReference>
<dbReference type="InterPro" id="IPR018062">
    <property type="entry name" value="HTH_AraC-typ_CS"/>
</dbReference>
<dbReference type="EMBL" id="JAABOQ010000001">
    <property type="protein sequence ID" value="NER16112.1"/>
    <property type="molecule type" value="Genomic_DNA"/>
</dbReference>
<feature type="domain" description="HTH araC/xylS-type" evidence="4">
    <location>
        <begin position="186"/>
        <end position="284"/>
    </location>
</feature>
<dbReference type="InterPro" id="IPR020449">
    <property type="entry name" value="Tscrpt_reg_AraC-type_HTH"/>
</dbReference>
<dbReference type="Pfam" id="PF12833">
    <property type="entry name" value="HTH_18"/>
    <property type="match status" value="1"/>
</dbReference>
<dbReference type="PANTHER" id="PTHR43280:SF27">
    <property type="entry name" value="TRANSCRIPTIONAL REGULATOR MTLR"/>
    <property type="match status" value="1"/>
</dbReference>
<dbReference type="AlphaFoldDB" id="A0A6M0CFA7"/>
<dbReference type="SUPFAM" id="SSF51182">
    <property type="entry name" value="RmlC-like cupins"/>
    <property type="match status" value="1"/>
</dbReference>
<dbReference type="SMART" id="SM00342">
    <property type="entry name" value="HTH_ARAC"/>
    <property type="match status" value="1"/>
</dbReference>
<evidence type="ECO:0000313" key="5">
    <source>
        <dbReference type="EMBL" id="NER16112.1"/>
    </source>
</evidence>
<dbReference type="PRINTS" id="PR00032">
    <property type="entry name" value="HTHARAC"/>
</dbReference>
<dbReference type="InterPro" id="IPR018060">
    <property type="entry name" value="HTH_AraC"/>
</dbReference>
<reference evidence="5 6" key="1">
    <citation type="submission" date="2020-01" db="EMBL/GenBank/DDBJ databases">
        <title>Spongiivirga citrea KCTC 32990T.</title>
        <authorList>
            <person name="Wang G."/>
        </authorList>
    </citation>
    <scope>NUCLEOTIDE SEQUENCE [LARGE SCALE GENOMIC DNA]</scope>
    <source>
        <strain evidence="5 6">KCTC 32990</strain>
    </source>
</reference>
<evidence type="ECO:0000256" key="2">
    <source>
        <dbReference type="ARBA" id="ARBA00023125"/>
    </source>
</evidence>
<dbReference type="PROSITE" id="PS00041">
    <property type="entry name" value="HTH_ARAC_FAMILY_1"/>
    <property type="match status" value="1"/>
</dbReference>
<dbReference type="PROSITE" id="PS01124">
    <property type="entry name" value="HTH_ARAC_FAMILY_2"/>
    <property type="match status" value="1"/>
</dbReference>